<accession>K6Y5V8</accession>
<dbReference type="EMBL" id="BAEQ01000023">
    <property type="protein sequence ID" value="GAC28174.1"/>
    <property type="molecule type" value="Genomic_DNA"/>
</dbReference>
<evidence type="ECO:0000313" key="1">
    <source>
        <dbReference type="EMBL" id="GAC28174.1"/>
    </source>
</evidence>
<protein>
    <submittedName>
        <fullName evidence="1">Uncharacterized protein</fullName>
    </submittedName>
</protein>
<reference evidence="2" key="1">
    <citation type="journal article" date="2014" name="Environ. Microbiol.">
        <title>Comparative genomics of the marine bacterial genus Glaciecola reveals the high degree of genomic diversity and genomic characteristic for cold adaptation.</title>
        <authorList>
            <person name="Qin Q.L."/>
            <person name="Xie B.B."/>
            <person name="Yu Y."/>
            <person name="Shu Y.L."/>
            <person name="Rong J.C."/>
            <person name="Zhang Y.J."/>
            <person name="Zhao D.L."/>
            <person name="Chen X.L."/>
            <person name="Zhang X.Y."/>
            <person name="Chen B."/>
            <person name="Zhou B.C."/>
            <person name="Zhang Y.Z."/>
        </authorList>
    </citation>
    <scope>NUCLEOTIDE SEQUENCE [LARGE SCALE GENOMIC DNA]</scope>
    <source>
        <strain evidence="2">ACAM 615</strain>
    </source>
</reference>
<sequence length="50" mass="5627">MALICPVIFDEKLVTINQLQNAYYNGTLFIHKQLFGRSRFIVAAVNGKLG</sequence>
<name>K6Y5V8_9ALTE</name>
<proteinExistence type="predicted"/>
<organism evidence="1 2">
    <name type="scientific">Brumicola pallidula DSM 14239 = ACAM 615</name>
    <dbReference type="NCBI Taxonomy" id="1121922"/>
    <lineage>
        <taxon>Bacteria</taxon>
        <taxon>Pseudomonadati</taxon>
        <taxon>Pseudomonadota</taxon>
        <taxon>Gammaproteobacteria</taxon>
        <taxon>Alteromonadales</taxon>
        <taxon>Alteromonadaceae</taxon>
        <taxon>Brumicola</taxon>
    </lineage>
</organism>
<gene>
    <name evidence="1" type="ORF">GPAL_1301</name>
</gene>
<dbReference type="AlphaFoldDB" id="K6Y5V8"/>
<keyword evidence="2" id="KW-1185">Reference proteome</keyword>
<dbReference type="Proteomes" id="UP000006251">
    <property type="component" value="Unassembled WGS sequence"/>
</dbReference>
<comment type="caution">
    <text evidence="1">The sequence shown here is derived from an EMBL/GenBank/DDBJ whole genome shotgun (WGS) entry which is preliminary data.</text>
</comment>
<evidence type="ECO:0000313" key="2">
    <source>
        <dbReference type="Proteomes" id="UP000006251"/>
    </source>
</evidence>